<evidence type="ECO:0000313" key="5">
    <source>
        <dbReference type="Proteomes" id="UP000023152"/>
    </source>
</evidence>
<keyword evidence="1" id="KW-0732">Signal</keyword>
<keyword evidence="5" id="KW-1185">Reference proteome</keyword>
<feature type="region of interest" description="Disordered" evidence="3">
    <location>
        <begin position="197"/>
        <end position="279"/>
    </location>
</feature>
<name>X6NGN9_RETFI</name>
<evidence type="ECO:0000256" key="3">
    <source>
        <dbReference type="SAM" id="MobiDB-lite"/>
    </source>
</evidence>
<comment type="caution">
    <text evidence="4">The sequence shown here is derived from an EMBL/GenBank/DDBJ whole genome shotgun (WGS) entry which is preliminary data.</text>
</comment>
<dbReference type="AlphaFoldDB" id="X6NGN9"/>
<keyword evidence="2" id="KW-0677">Repeat</keyword>
<reference evidence="4 5" key="1">
    <citation type="journal article" date="2013" name="Curr. Biol.">
        <title>The Genome of the Foraminiferan Reticulomyxa filosa.</title>
        <authorList>
            <person name="Glockner G."/>
            <person name="Hulsmann N."/>
            <person name="Schleicher M."/>
            <person name="Noegel A.A."/>
            <person name="Eichinger L."/>
            <person name="Gallinger C."/>
            <person name="Pawlowski J."/>
            <person name="Sierra R."/>
            <person name="Euteneuer U."/>
            <person name="Pillet L."/>
            <person name="Moustafa A."/>
            <person name="Platzer M."/>
            <person name="Groth M."/>
            <person name="Szafranski K."/>
            <person name="Schliwa M."/>
        </authorList>
    </citation>
    <scope>NUCLEOTIDE SEQUENCE [LARGE SCALE GENOMIC DNA]</scope>
</reference>
<sequence length="279" mass="31201">MLECDTAMYPHKDNTLEPEYAPFNELYGDWNEFTYRFFINSAFPIWFTKASVVIDTSECPSNTEHLFVATIWSQLPNQTWVPMASDNLIEPTSQPKGITFKFPETDASGNQFKMEHSSQPYLFQFLYLGDCAAVALYYTESPEFATPYSHSYFANITAATTTTGDPTGQPVTWNNGDDPIGFNATKYLNPALSVCVEKLHPPPSTRSPTKQPTKTTTGKPTKRPTPIQTKKPTKGPTAKPIKQPTQRPTRRPTKQPVSSTTVRPTLKPTSNHIKPTIEG</sequence>
<protein>
    <submittedName>
        <fullName evidence="4">Uncharacterized protein</fullName>
    </submittedName>
</protein>
<evidence type="ECO:0000256" key="1">
    <source>
        <dbReference type="ARBA" id="ARBA00022729"/>
    </source>
</evidence>
<accession>X6NGN9</accession>
<feature type="compositionally biased region" description="Polar residues" evidence="3">
    <location>
        <begin position="255"/>
        <end position="273"/>
    </location>
</feature>
<evidence type="ECO:0000313" key="4">
    <source>
        <dbReference type="EMBL" id="ETO25480.1"/>
    </source>
</evidence>
<dbReference type="Pfam" id="PF04886">
    <property type="entry name" value="PT"/>
    <property type="match status" value="1"/>
</dbReference>
<proteinExistence type="predicted"/>
<dbReference type="EMBL" id="ASPP01008500">
    <property type="protein sequence ID" value="ETO25480.1"/>
    <property type="molecule type" value="Genomic_DNA"/>
</dbReference>
<organism evidence="4 5">
    <name type="scientific">Reticulomyxa filosa</name>
    <dbReference type="NCBI Taxonomy" id="46433"/>
    <lineage>
        <taxon>Eukaryota</taxon>
        <taxon>Sar</taxon>
        <taxon>Rhizaria</taxon>
        <taxon>Retaria</taxon>
        <taxon>Foraminifera</taxon>
        <taxon>Monothalamids</taxon>
        <taxon>Reticulomyxidae</taxon>
        <taxon>Reticulomyxa</taxon>
    </lineage>
</organism>
<feature type="compositionally biased region" description="Low complexity" evidence="3">
    <location>
        <begin position="206"/>
        <end position="242"/>
    </location>
</feature>
<gene>
    <name evidence="4" type="ORF">RFI_11658</name>
</gene>
<dbReference type="InterPro" id="IPR006970">
    <property type="entry name" value="PT"/>
</dbReference>
<dbReference type="Proteomes" id="UP000023152">
    <property type="component" value="Unassembled WGS sequence"/>
</dbReference>
<evidence type="ECO:0000256" key="2">
    <source>
        <dbReference type="ARBA" id="ARBA00022737"/>
    </source>
</evidence>